<evidence type="ECO:0000256" key="2">
    <source>
        <dbReference type="ARBA" id="ARBA00022741"/>
    </source>
</evidence>
<proteinExistence type="inferred from homology"/>
<evidence type="ECO:0000313" key="6">
    <source>
        <dbReference type="EnsemblMetazoa" id="G25776.1:cds"/>
    </source>
</evidence>
<keyword evidence="4" id="KW-0175">Coiled coil</keyword>
<dbReference type="Pfam" id="PF00012">
    <property type="entry name" value="HSP70"/>
    <property type="match status" value="1"/>
</dbReference>
<dbReference type="GO" id="GO:0005524">
    <property type="term" value="F:ATP binding"/>
    <property type="evidence" value="ECO:0007669"/>
    <property type="project" value="UniProtKB-KW"/>
</dbReference>
<evidence type="ECO:0000313" key="7">
    <source>
        <dbReference type="Proteomes" id="UP000005408"/>
    </source>
</evidence>
<dbReference type="CDD" id="cd10229">
    <property type="entry name" value="ASKHA_NBD_HSP70_HSPA12"/>
    <property type="match status" value="1"/>
</dbReference>
<feature type="coiled-coil region" evidence="4">
    <location>
        <begin position="478"/>
        <end position="518"/>
    </location>
</feature>
<dbReference type="SUPFAM" id="SSF53067">
    <property type="entry name" value="Actin-like ATPase domain"/>
    <property type="match status" value="2"/>
</dbReference>
<keyword evidence="7" id="KW-1185">Reference proteome</keyword>
<feature type="transmembrane region" description="Helical" evidence="5">
    <location>
        <begin position="228"/>
        <end position="254"/>
    </location>
</feature>
<feature type="transmembrane region" description="Helical" evidence="5">
    <location>
        <begin position="348"/>
        <end position="366"/>
    </location>
</feature>
<name>A0A8W8L0J8_MAGGI</name>
<feature type="transmembrane region" description="Helical" evidence="5">
    <location>
        <begin position="302"/>
        <end position="319"/>
    </location>
</feature>
<keyword evidence="5" id="KW-0812">Transmembrane</keyword>
<feature type="transmembrane region" description="Helical" evidence="5">
    <location>
        <begin position="536"/>
        <end position="556"/>
    </location>
</feature>
<dbReference type="PANTHER" id="PTHR14187">
    <property type="entry name" value="ALPHA KINASE/ELONGATION FACTOR 2 KINASE"/>
    <property type="match status" value="1"/>
</dbReference>
<dbReference type="Proteomes" id="UP000005408">
    <property type="component" value="Unassembled WGS sequence"/>
</dbReference>
<comment type="similarity">
    <text evidence="1">Belongs to the heat shock protein 70 family.</text>
</comment>
<dbReference type="Gene3D" id="3.30.420.40">
    <property type="match status" value="1"/>
</dbReference>
<keyword evidence="5" id="KW-1133">Transmembrane helix</keyword>
<reference evidence="6" key="1">
    <citation type="submission" date="2022-08" db="UniProtKB">
        <authorList>
            <consortium name="EnsemblMetazoa"/>
        </authorList>
    </citation>
    <scope>IDENTIFICATION</scope>
    <source>
        <strain evidence="6">05x7-T-G4-1.051#20</strain>
    </source>
</reference>
<accession>A0A8W8L0J8</accession>
<sequence length="1224" mass="141400">MILLYSCKYLLIWRGSTSQKGLVLFFLLHVFCNVSSKRIVQTPRTLSANQSAKITNSCNIRIKFNASHVEDLTDLLSVAEKSIFYIYVDIKSPAMKERIWSRSSLNWIIIDENGHFLLTLPRNYDVVTFGLLKRKIGIANLTVFLETKNCTSEEFDISFRKLMLSLIRKMKYNNKVYHICRRIFPQDNNNIVFAKFFFITPTWKGYEVECFGMDDQNNTLSRKIREGAYVFTVYWTAYVIIVFSPVLVLFLVNLMDTRNDRFKFYREGDVPYSIDRGIVNLSKVLDYFIPNFCASDRSFQKVCFVLWFVNLVVYCVNMWCHVSKKSVELEMDNVEIWSGSVISKEVKLLLFVLIYTIAFVVLIVLMRQCSEIGISGTIKKPMVYFLNSVGTCKHASCNLSKKSLHFFVTKVDEDKIEAGSTGRHLLWVQMERFFLLANKEFCLIGVPETSSESFPFLSQFVPILVYTIGYWNQFTKKYKSLLDIILEMKKELREQQNEDEAEETKDREKEEISVSTQEFDIICEFIIPVKEQCIRLLGKIVGTLLFLVIAVTMLFWKRSSDYASVDQLVMFVFVFLLPKVVEYCCKNPNESQTRDLKSKVKDLLCRFENGDSVKFGHADFDKTNSVLTYGESYPMASASVGVVPRQHRLFVAAIDFGTTYSGYAFSTKDDWEKEPLKIFFNNWNAGNLLSRKASTTLLLKPDKSLSSFGYDAETKYADMIEDKENFEDYYYFHCFKMLLHNNKKLRRDTEIKDATGKPLKAMHVFSQSIKFLLQKLFESLEEKFTDIQKDDIHYVLTVPAIWDDNAKQFMREAAVKAGILEKQLSLALEPETASIYCQQLQQTRQTDEGGASFLDVAETGTRFMVVDLGGGTTDITFQERCIDGKLREIHRPMGGPWGGRNINEAFFAFIEEIFKKDVLDKFKKVYMDDYLHMERQFETKKRAFTSESGVVKMTFPLSLIELAKKIWKTDSVDEIIKNSKYAGKVKTETQKLHIPKDIFISLFLPTVDKIIAHIQKIVEDNSVSFDYILLVGGFAECNIVQKRFDDTFNDKKVIIPEEAGLAVLKGAVLYGHMPQIIATRVARHTYGIESYPKFVDGKHPVSKRVVIDGVARCKDVFFKYVTIGQEITPGYKLSQDFQVLKLENNTLECTIFASWEKNPKFITDESCFKLGTLTVPLPQQRSSELLKIEETMVFGETDHELHFFVRDKINNRTYDGDFFNLLDK</sequence>
<dbReference type="InterPro" id="IPR013126">
    <property type="entry name" value="Hsp_70_fam"/>
</dbReference>
<organism evidence="6 7">
    <name type="scientific">Magallana gigas</name>
    <name type="common">Pacific oyster</name>
    <name type="synonym">Crassostrea gigas</name>
    <dbReference type="NCBI Taxonomy" id="29159"/>
    <lineage>
        <taxon>Eukaryota</taxon>
        <taxon>Metazoa</taxon>
        <taxon>Spiralia</taxon>
        <taxon>Lophotrochozoa</taxon>
        <taxon>Mollusca</taxon>
        <taxon>Bivalvia</taxon>
        <taxon>Autobranchia</taxon>
        <taxon>Pteriomorphia</taxon>
        <taxon>Ostreida</taxon>
        <taxon>Ostreoidea</taxon>
        <taxon>Ostreidae</taxon>
        <taxon>Magallana</taxon>
    </lineage>
</organism>
<protein>
    <recommendedName>
        <fullName evidence="8">Heat shock 70 kDa protein 12A</fullName>
    </recommendedName>
</protein>
<dbReference type="AlphaFoldDB" id="A0A8W8L0J8"/>
<dbReference type="PANTHER" id="PTHR14187:SF5">
    <property type="entry name" value="HEAT SHOCK 70 KDA PROTEIN 12A"/>
    <property type="match status" value="1"/>
</dbReference>
<keyword evidence="3" id="KW-0067">ATP-binding</keyword>
<evidence type="ECO:0000256" key="1">
    <source>
        <dbReference type="ARBA" id="ARBA00007381"/>
    </source>
</evidence>
<dbReference type="GO" id="GO:0140662">
    <property type="term" value="F:ATP-dependent protein folding chaperone"/>
    <property type="evidence" value="ECO:0007669"/>
    <property type="project" value="InterPro"/>
</dbReference>
<keyword evidence="2" id="KW-0547">Nucleotide-binding</keyword>
<evidence type="ECO:0008006" key="8">
    <source>
        <dbReference type="Google" id="ProtNLM"/>
    </source>
</evidence>
<evidence type="ECO:0000256" key="4">
    <source>
        <dbReference type="SAM" id="Coils"/>
    </source>
</evidence>
<dbReference type="EnsemblMetazoa" id="G25776.1">
    <property type="protein sequence ID" value="G25776.1:cds"/>
    <property type="gene ID" value="G25776"/>
</dbReference>
<evidence type="ECO:0000256" key="5">
    <source>
        <dbReference type="SAM" id="Phobius"/>
    </source>
</evidence>
<keyword evidence="5" id="KW-0472">Membrane</keyword>
<dbReference type="InterPro" id="IPR043129">
    <property type="entry name" value="ATPase_NBD"/>
</dbReference>
<evidence type="ECO:0000256" key="3">
    <source>
        <dbReference type="ARBA" id="ARBA00022840"/>
    </source>
</evidence>